<organism evidence="3 4">
    <name type="scientific">Devosia nitrariae</name>
    <dbReference type="NCBI Taxonomy" id="2071872"/>
    <lineage>
        <taxon>Bacteria</taxon>
        <taxon>Pseudomonadati</taxon>
        <taxon>Pseudomonadota</taxon>
        <taxon>Alphaproteobacteria</taxon>
        <taxon>Hyphomicrobiales</taxon>
        <taxon>Devosiaceae</taxon>
        <taxon>Devosia</taxon>
    </lineage>
</organism>
<protein>
    <submittedName>
        <fullName evidence="3">Cupin</fullName>
    </submittedName>
</protein>
<gene>
    <name evidence="3" type="ORF">GCM10010862_12720</name>
</gene>
<dbReference type="Pfam" id="PF12973">
    <property type="entry name" value="Cupin_7"/>
    <property type="match status" value="1"/>
</dbReference>
<dbReference type="CDD" id="cd06989">
    <property type="entry name" value="cupin_DRT102"/>
    <property type="match status" value="1"/>
</dbReference>
<comment type="caution">
    <text evidence="3">The sequence shown here is derived from an EMBL/GenBank/DDBJ whole genome shotgun (WGS) entry which is preliminary data.</text>
</comment>
<feature type="signal peptide" evidence="1">
    <location>
        <begin position="1"/>
        <end position="31"/>
    </location>
</feature>
<dbReference type="InterPro" id="IPR014710">
    <property type="entry name" value="RmlC-like_jellyroll"/>
</dbReference>
<accession>A0ABQ5W1X3</accession>
<keyword evidence="4" id="KW-1185">Reference proteome</keyword>
<dbReference type="RefSeq" id="WP_284339459.1">
    <property type="nucleotide sequence ID" value="NZ_BSNS01000007.1"/>
</dbReference>
<sequence>MKRAYSIKRASIAATAAVGVLFVTFAFPALAHDSEHHTAIPVDNVVFNPGPPTLPAGAEIAVLMGSPAEPGPFVIRLKFPAGYEIPPHRHPQEEHVTVLSGGFGMATGETHDRAAAPLLAAGSFVRIPVGEAHYAWTQEETIVQLNGIGPFGVEYVDPMDDPRAQ</sequence>
<evidence type="ECO:0000259" key="2">
    <source>
        <dbReference type="Pfam" id="PF12973"/>
    </source>
</evidence>
<evidence type="ECO:0000313" key="3">
    <source>
        <dbReference type="EMBL" id="GLQ54013.1"/>
    </source>
</evidence>
<feature type="domain" description="ChrR-like cupin" evidence="2">
    <location>
        <begin position="52"/>
        <end position="150"/>
    </location>
</feature>
<dbReference type="InterPro" id="IPR011051">
    <property type="entry name" value="RmlC_Cupin_sf"/>
</dbReference>
<reference evidence="4" key="1">
    <citation type="journal article" date="2019" name="Int. J. Syst. Evol. Microbiol.">
        <title>The Global Catalogue of Microorganisms (GCM) 10K type strain sequencing project: providing services to taxonomists for standard genome sequencing and annotation.</title>
        <authorList>
            <consortium name="The Broad Institute Genomics Platform"/>
            <consortium name="The Broad Institute Genome Sequencing Center for Infectious Disease"/>
            <person name="Wu L."/>
            <person name="Ma J."/>
        </authorList>
    </citation>
    <scope>NUCLEOTIDE SEQUENCE [LARGE SCALE GENOMIC DNA]</scope>
    <source>
        <strain evidence="4">NBRC 112416</strain>
    </source>
</reference>
<evidence type="ECO:0000313" key="4">
    <source>
        <dbReference type="Proteomes" id="UP001156691"/>
    </source>
</evidence>
<dbReference type="SUPFAM" id="SSF51182">
    <property type="entry name" value="RmlC-like cupins"/>
    <property type="match status" value="1"/>
</dbReference>
<dbReference type="Proteomes" id="UP001156691">
    <property type="component" value="Unassembled WGS sequence"/>
</dbReference>
<dbReference type="Gene3D" id="2.60.120.10">
    <property type="entry name" value="Jelly Rolls"/>
    <property type="match status" value="1"/>
</dbReference>
<dbReference type="EMBL" id="BSNS01000007">
    <property type="protein sequence ID" value="GLQ54013.1"/>
    <property type="molecule type" value="Genomic_DNA"/>
</dbReference>
<proteinExistence type="predicted"/>
<evidence type="ECO:0000256" key="1">
    <source>
        <dbReference type="SAM" id="SignalP"/>
    </source>
</evidence>
<keyword evidence="1" id="KW-0732">Signal</keyword>
<dbReference type="InterPro" id="IPR025979">
    <property type="entry name" value="ChrR-like_cupin_dom"/>
</dbReference>
<feature type="chain" id="PRO_5047441080" evidence="1">
    <location>
        <begin position="32"/>
        <end position="165"/>
    </location>
</feature>
<name>A0ABQ5W1X3_9HYPH</name>